<dbReference type="Proteomes" id="UP001419268">
    <property type="component" value="Unassembled WGS sequence"/>
</dbReference>
<evidence type="ECO:0000256" key="2">
    <source>
        <dbReference type="ARBA" id="ARBA00022475"/>
    </source>
</evidence>
<dbReference type="PANTHER" id="PTHR31044">
    <property type="entry name" value="BETA-1,3 GLUCANASE"/>
    <property type="match status" value="1"/>
</dbReference>
<dbReference type="EMBL" id="JBBNAG010000004">
    <property type="protein sequence ID" value="KAK9140937.1"/>
    <property type="molecule type" value="Genomic_DNA"/>
</dbReference>
<evidence type="ECO:0000313" key="11">
    <source>
        <dbReference type="EMBL" id="KAK9140937.1"/>
    </source>
</evidence>
<dbReference type="Gene3D" id="1.20.58.1040">
    <property type="match status" value="1"/>
</dbReference>
<keyword evidence="5 9" id="KW-0472">Membrane</keyword>
<dbReference type="InterPro" id="IPR044788">
    <property type="entry name" value="X8_dom_prot"/>
</dbReference>
<evidence type="ECO:0000256" key="5">
    <source>
        <dbReference type="ARBA" id="ARBA00023136"/>
    </source>
</evidence>
<evidence type="ECO:0000256" key="4">
    <source>
        <dbReference type="ARBA" id="ARBA00022729"/>
    </source>
</evidence>
<keyword evidence="3" id="KW-0336">GPI-anchor</keyword>
<organism evidence="11 12">
    <name type="scientific">Stephania cephalantha</name>
    <dbReference type="NCBI Taxonomy" id="152367"/>
    <lineage>
        <taxon>Eukaryota</taxon>
        <taxon>Viridiplantae</taxon>
        <taxon>Streptophyta</taxon>
        <taxon>Embryophyta</taxon>
        <taxon>Tracheophyta</taxon>
        <taxon>Spermatophyta</taxon>
        <taxon>Magnoliopsida</taxon>
        <taxon>Ranunculales</taxon>
        <taxon>Menispermaceae</taxon>
        <taxon>Menispermoideae</taxon>
        <taxon>Cissampelideae</taxon>
        <taxon>Stephania</taxon>
    </lineage>
</organism>
<evidence type="ECO:0000256" key="7">
    <source>
        <dbReference type="ARBA" id="ARBA00023180"/>
    </source>
</evidence>
<dbReference type="GO" id="GO:0098552">
    <property type="term" value="C:side of membrane"/>
    <property type="evidence" value="ECO:0007669"/>
    <property type="project" value="UniProtKB-KW"/>
</dbReference>
<keyword evidence="12" id="KW-1185">Reference proteome</keyword>
<evidence type="ECO:0000256" key="3">
    <source>
        <dbReference type="ARBA" id="ARBA00022622"/>
    </source>
</evidence>
<proteinExistence type="predicted"/>
<dbReference type="GO" id="GO:0009506">
    <property type="term" value="C:plasmodesma"/>
    <property type="evidence" value="ECO:0007669"/>
    <property type="project" value="UniProtKB-ARBA"/>
</dbReference>
<dbReference type="SMART" id="SM00768">
    <property type="entry name" value="X8"/>
    <property type="match status" value="1"/>
</dbReference>
<reference evidence="11 12" key="1">
    <citation type="submission" date="2024-01" db="EMBL/GenBank/DDBJ databases">
        <title>Genome assemblies of Stephania.</title>
        <authorList>
            <person name="Yang L."/>
        </authorList>
    </citation>
    <scope>NUCLEOTIDE SEQUENCE [LARGE SCALE GENOMIC DNA]</scope>
    <source>
        <strain evidence="11">JXDWG</strain>
        <tissue evidence="11">Leaf</tissue>
    </source>
</reference>
<feature type="region of interest" description="Disordered" evidence="8">
    <location>
        <begin position="130"/>
        <end position="176"/>
    </location>
</feature>
<keyword evidence="7" id="KW-0325">Glycoprotein</keyword>
<sequence>MERLATSWEPPTAMVLVVAVAVICCGGVVMVEGATATWCVARSNVKWEALQTALDYACGSGADCAPIQPNGLCSLPNTMMSHSSYAFNSFYQRKSKAPGSCDFAGAAYIAMTDPSYGSCVYPSSPSNAGGGPAAPAMPGSMTPLLGNPNSPDISGGGGGLTPGGGDETPTDNNSASSSRLPSLLNFLILSLSLVVLIFSGNFTSSIGLVNF</sequence>
<feature type="transmembrane region" description="Helical" evidence="9">
    <location>
        <begin position="12"/>
        <end position="41"/>
    </location>
</feature>
<keyword evidence="3" id="KW-0449">Lipoprotein</keyword>
<keyword evidence="9" id="KW-0812">Transmembrane</keyword>
<protein>
    <recommendedName>
        <fullName evidence="10">X8 domain-containing protein</fullName>
    </recommendedName>
</protein>
<dbReference type="Pfam" id="PF07983">
    <property type="entry name" value="X8"/>
    <property type="match status" value="1"/>
</dbReference>
<name>A0AAP0JVH1_9MAGN</name>
<keyword evidence="6" id="KW-1015">Disulfide bond</keyword>
<comment type="subcellular location">
    <subcellularLocation>
        <location evidence="1">Cell membrane</location>
        <topology evidence="1">Lipid-anchor</topology>
        <topology evidence="1">GPI-anchor</topology>
    </subcellularLocation>
</comment>
<keyword evidence="4" id="KW-0732">Signal</keyword>
<feature type="transmembrane region" description="Helical" evidence="9">
    <location>
        <begin position="183"/>
        <end position="202"/>
    </location>
</feature>
<feature type="domain" description="X8" evidence="10">
    <location>
        <begin position="37"/>
        <end position="121"/>
    </location>
</feature>
<dbReference type="PANTHER" id="PTHR31044:SF47">
    <property type="entry name" value="CARBOHYDRATE-BINDING X8 DOMAIN SUPERFAMILY PROTEIN"/>
    <property type="match status" value="1"/>
</dbReference>
<evidence type="ECO:0000256" key="9">
    <source>
        <dbReference type="SAM" id="Phobius"/>
    </source>
</evidence>
<keyword evidence="2" id="KW-1003">Cell membrane</keyword>
<evidence type="ECO:0000256" key="6">
    <source>
        <dbReference type="ARBA" id="ARBA00023157"/>
    </source>
</evidence>
<dbReference type="GO" id="GO:0005886">
    <property type="term" value="C:plasma membrane"/>
    <property type="evidence" value="ECO:0007669"/>
    <property type="project" value="UniProtKB-SubCell"/>
</dbReference>
<evidence type="ECO:0000259" key="10">
    <source>
        <dbReference type="SMART" id="SM00768"/>
    </source>
</evidence>
<evidence type="ECO:0000256" key="1">
    <source>
        <dbReference type="ARBA" id="ARBA00004609"/>
    </source>
</evidence>
<comment type="caution">
    <text evidence="11">The sequence shown here is derived from an EMBL/GenBank/DDBJ whole genome shotgun (WGS) entry which is preliminary data.</text>
</comment>
<dbReference type="AlphaFoldDB" id="A0AAP0JVH1"/>
<feature type="compositionally biased region" description="Gly residues" evidence="8">
    <location>
        <begin position="154"/>
        <end position="166"/>
    </location>
</feature>
<keyword evidence="9" id="KW-1133">Transmembrane helix</keyword>
<feature type="compositionally biased region" description="Low complexity" evidence="8">
    <location>
        <begin position="130"/>
        <end position="153"/>
    </location>
</feature>
<evidence type="ECO:0000256" key="8">
    <source>
        <dbReference type="SAM" id="MobiDB-lite"/>
    </source>
</evidence>
<dbReference type="InterPro" id="IPR012946">
    <property type="entry name" value="X8"/>
</dbReference>
<evidence type="ECO:0000313" key="12">
    <source>
        <dbReference type="Proteomes" id="UP001419268"/>
    </source>
</evidence>
<accession>A0AAP0JVH1</accession>
<dbReference type="FunFam" id="1.20.58.1040:FF:000001">
    <property type="entry name" value="Glucan endo-1,3-beta-glucosidase 4"/>
    <property type="match status" value="1"/>
</dbReference>
<gene>
    <name evidence="11" type="ORF">Scep_010618</name>
</gene>